<dbReference type="RefSeq" id="WP_042984637.1">
    <property type="nucleotide sequence ID" value="NZ_JMQC01000009.1"/>
</dbReference>
<evidence type="ECO:0000313" key="1">
    <source>
        <dbReference type="EMBL" id="KFM95730.1"/>
    </source>
</evidence>
<sequence length="559" mass="65573">MKKIVVIIASIFTLVISGCNSIENPVPAIHTKDLSNIPFEYGWYYKETSKQAGFTSDQEPDIYNTYWFVKIYKLYDLEIQNKEEIKKWLKDYNIIQRLNSNNSDALNDEQINLTLEYINLCNELDVKISKSTEKELLSKFKKLENTVQTKNGSIKFNPSLIKLSTILKQEIPNKEGVIFTLKELLEENPTSKIYYTYLLMFLDEKIEQDSIKNLEINSKLNSEEKKLKIETLNDLYYLKTIYTYYDIDFAHKISEEDITNVITSYINNDPQLSAQFLYKTLFITSLKAPNKHLDDLFEYLNSTRLKNGWINPAKLIDINSTYYGLLIGKYYSTLNNLNKQKINNYLTTTFEELKKTWDKNYVYLNPLLDSVLILENNDFKKECQIFITQKVNEEVQKTDPNSRILMELIKASFSLNIQKQFKENFSNDIQEKLYNNLQQTTTNEQSIYEFYPEILLDDFFNNESSKQKHLTELNQYKNNKSNGYSDQVGQIDSVDATIAALTSLQHSNHTSEDTLKYLKKHLTTEIAQTNPNFIQIGKIIRGINLIEQKKTKLIWFFLF</sequence>
<protein>
    <submittedName>
        <fullName evidence="1">Putative lipoprotein</fullName>
    </submittedName>
</protein>
<evidence type="ECO:0000313" key="4">
    <source>
        <dbReference type="Proteomes" id="UP000264294"/>
    </source>
</evidence>
<dbReference type="PROSITE" id="PS51257">
    <property type="entry name" value="PROKAR_LIPOPROTEIN"/>
    <property type="match status" value="1"/>
</dbReference>
<reference evidence="1 3" key="1">
    <citation type="submission" date="2014-04" db="EMBL/GenBank/DDBJ databases">
        <authorList>
            <person name="Bishop-Lilly K.A."/>
            <person name="Broomall S.M."/>
            <person name="Chain P.S."/>
            <person name="Chertkov O."/>
            <person name="Coyne S.R."/>
            <person name="Daligault H.E."/>
            <person name="Davenport K.W."/>
            <person name="Erkkila T."/>
            <person name="Frey K.G."/>
            <person name="Gibbons H.S."/>
            <person name="Gu W."/>
            <person name="Jaissle J."/>
            <person name="Johnson S.L."/>
            <person name="Koroleva G.I."/>
            <person name="Ladner J.T."/>
            <person name="Lo C.-C."/>
            <person name="Minogue T.D."/>
            <person name="Munk C."/>
            <person name="Palacios G.F."/>
            <person name="Redden C.L."/>
            <person name="Rosenzweig C.N."/>
            <person name="Scholz M.B."/>
            <person name="Teshima H."/>
            <person name="Xu Y."/>
        </authorList>
    </citation>
    <scope>NUCLEOTIDE SEQUENCE [LARGE SCALE GENOMIC DNA]</scope>
    <source>
        <strain evidence="1 3">BHP</strain>
    </source>
</reference>
<reference evidence="2 4" key="2">
    <citation type="submission" date="2018-08" db="EMBL/GenBank/DDBJ databases">
        <title>Bacillus clarus sp. nov. strain PS00077A.</title>
        <authorList>
            <person name="Mendez Acevedo M."/>
            <person name="Carroll L."/>
            <person name="Mukherjee M."/>
            <person name="Wiedmann M."/>
            <person name="Kovac J."/>
        </authorList>
    </citation>
    <scope>NUCLEOTIDE SEQUENCE [LARGE SCALE GENOMIC DNA]</scope>
    <source>
        <strain evidence="2 4">PS00077A</strain>
    </source>
</reference>
<dbReference type="EMBL" id="JMQC01000009">
    <property type="protein sequence ID" value="KFM95730.1"/>
    <property type="molecule type" value="Genomic_DNA"/>
</dbReference>
<organism evidence="1 3">
    <name type="scientific">Bacillus clarus</name>
    <dbReference type="NCBI Taxonomy" id="2338372"/>
    <lineage>
        <taxon>Bacteria</taxon>
        <taxon>Bacillati</taxon>
        <taxon>Bacillota</taxon>
        <taxon>Bacilli</taxon>
        <taxon>Bacillales</taxon>
        <taxon>Bacillaceae</taxon>
        <taxon>Bacillus</taxon>
        <taxon>Bacillus cereus group</taxon>
    </lineage>
</organism>
<name>A0A090YUG6_9BACI</name>
<proteinExistence type="predicted"/>
<evidence type="ECO:0000313" key="2">
    <source>
        <dbReference type="EMBL" id="RFT64336.1"/>
    </source>
</evidence>
<keyword evidence="4" id="KW-1185">Reference proteome</keyword>
<dbReference type="AlphaFoldDB" id="A0A090YUG6"/>
<evidence type="ECO:0000313" key="3">
    <source>
        <dbReference type="Proteomes" id="UP000029389"/>
    </source>
</evidence>
<accession>A0A090YUG6</accession>
<dbReference type="Proteomes" id="UP000029389">
    <property type="component" value="Unassembled WGS sequence"/>
</dbReference>
<dbReference type="EMBL" id="QVOD01000037">
    <property type="protein sequence ID" value="RFT64336.1"/>
    <property type="molecule type" value="Genomic_DNA"/>
</dbReference>
<gene>
    <name evidence="2" type="ORF">D0U04_22495</name>
    <name evidence="1" type="ORF">DJ93_5532</name>
</gene>
<dbReference type="Proteomes" id="UP000264294">
    <property type="component" value="Unassembled WGS sequence"/>
</dbReference>
<dbReference type="PATRIC" id="fig|1405.8.peg.5711"/>
<comment type="caution">
    <text evidence="1">The sequence shown here is derived from an EMBL/GenBank/DDBJ whole genome shotgun (WGS) entry which is preliminary data.</text>
</comment>
<keyword evidence="1" id="KW-0449">Lipoprotein</keyword>